<keyword evidence="1" id="KW-0175">Coiled coil</keyword>
<evidence type="ECO:0000256" key="1">
    <source>
        <dbReference type="SAM" id="Coils"/>
    </source>
</evidence>
<feature type="region of interest" description="Disordered" evidence="2">
    <location>
        <begin position="575"/>
        <end position="599"/>
    </location>
</feature>
<feature type="compositionally biased region" description="Basic and acidic residues" evidence="2">
    <location>
        <begin position="308"/>
        <end position="318"/>
    </location>
</feature>
<feature type="compositionally biased region" description="Basic and acidic residues" evidence="2">
    <location>
        <begin position="199"/>
        <end position="214"/>
    </location>
</feature>
<feature type="compositionally biased region" description="Polar residues" evidence="2">
    <location>
        <begin position="262"/>
        <end position="278"/>
    </location>
</feature>
<feature type="coiled-coil region" evidence="1">
    <location>
        <begin position="407"/>
        <end position="434"/>
    </location>
</feature>
<sequence>MSEEDQTVDVTALPKFDMPSYESKMTAKDVKSLSLRHGIPLDLHPVALTEGWTMDKLPDDMIESRQGCRWSDFPKTYSGLKGWKQRFSFLDKRAIPDAMAWRHHDSDINDHVPKDGFSMQVVEALTERVIDPRPVPSSLLFQGGLATTWDYPVVTMSEYLRFLLLSGASISKGPAFTSQDCIPHHTTCPLPEGQNIPEKTGHQRRVEVEDPKIVATRERKARAVAKLWERKKQGSDGGEGSRPKTKRRKTTGRSDEPVAYEATSSPEPLRTLNPQQPSGALAATAESRENCSPSASPRDSGNHSVHNYSDDHRDKETDDLNLGSFGEQSGRALSLVNTEVIKPSLACQRANWGPTADRVVTPLRTATQGAKAAKGESSREGALMCRGDPFIVDVALKNEHEGCAGKLKGLENRNREMSQANKDQVLQINELEAALAQKDSALVYAERINADQAQEKERLVSQVGRAEMEKFDCIRKLLPTVVKRLLQSHEYKRSLSEPFNLAIQVGWGKGLAEERSEEDLLKLMGRIEGFDVHTDTKICVEYDKLFERRYPYVEKISRGFCHSVSDLLKVYLDSPPRKQVPPHKPSSKKAPSTFAPPGS</sequence>
<evidence type="ECO:0008006" key="4">
    <source>
        <dbReference type="Google" id="ProtNLM"/>
    </source>
</evidence>
<gene>
    <name evidence="3" type="ORF">Tci_021896</name>
</gene>
<feature type="compositionally biased region" description="Polar residues" evidence="2">
    <location>
        <begin position="290"/>
        <end position="307"/>
    </location>
</feature>
<organism evidence="3">
    <name type="scientific">Tanacetum cinerariifolium</name>
    <name type="common">Dalmatian daisy</name>
    <name type="synonym">Chrysanthemum cinerariifolium</name>
    <dbReference type="NCBI Taxonomy" id="118510"/>
    <lineage>
        <taxon>Eukaryota</taxon>
        <taxon>Viridiplantae</taxon>
        <taxon>Streptophyta</taxon>
        <taxon>Embryophyta</taxon>
        <taxon>Tracheophyta</taxon>
        <taxon>Spermatophyta</taxon>
        <taxon>Magnoliopsida</taxon>
        <taxon>eudicotyledons</taxon>
        <taxon>Gunneridae</taxon>
        <taxon>Pentapetalae</taxon>
        <taxon>asterids</taxon>
        <taxon>campanulids</taxon>
        <taxon>Asterales</taxon>
        <taxon>Asteraceae</taxon>
        <taxon>Asteroideae</taxon>
        <taxon>Anthemideae</taxon>
        <taxon>Anthemidinae</taxon>
        <taxon>Tanacetum</taxon>
    </lineage>
</organism>
<dbReference type="AlphaFoldDB" id="A0A6L2KKF2"/>
<proteinExistence type="predicted"/>
<reference evidence="3" key="1">
    <citation type="journal article" date="2019" name="Sci. Rep.">
        <title>Draft genome of Tanacetum cinerariifolium, the natural source of mosquito coil.</title>
        <authorList>
            <person name="Yamashiro T."/>
            <person name="Shiraishi A."/>
            <person name="Satake H."/>
            <person name="Nakayama K."/>
        </authorList>
    </citation>
    <scope>NUCLEOTIDE SEQUENCE</scope>
</reference>
<name>A0A6L2KKF2_TANCI</name>
<accession>A0A6L2KKF2</accession>
<comment type="caution">
    <text evidence="3">The sequence shown here is derived from an EMBL/GenBank/DDBJ whole genome shotgun (WGS) entry which is preliminary data.</text>
</comment>
<dbReference type="EMBL" id="BKCJ010002636">
    <property type="protein sequence ID" value="GEU49918.1"/>
    <property type="molecule type" value="Genomic_DNA"/>
</dbReference>
<feature type="region of interest" description="Disordered" evidence="2">
    <location>
        <begin position="227"/>
        <end position="325"/>
    </location>
</feature>
<evidence type="ECO:0000313" key="3">
    <source>
        <dbReference type="EMBL" id="GEU49918.1"/>
    </source>
</evidence>
<protein>
    <recommendedName>
        <fullName evidence="4">Transposase (Putative), gypsy type</fullName>
    </recommendedName>
</protein>
<feature type="compositionally biased region" description="Basic and acidic residues" evidence="2">
    <location>
        <begin position="227"/>
        <end position="242"/>
    </location>
</feature>
<evidence type="ECO:0000256" key="2">
    <source>
        <dbReference type="SAM" id="MobiDB-lite"/>
    </source>
</evidence>
<feature type="region of interest" description="Disordered" evidence="2">
    <location>
        <begin position="188"/>
        <end position="214"/>
    </location>
</feature>